<evidence type="ECO:0000313" key="2">
    <source>
        <dbReference type="EMBL" id="GAF84193.1"/>
    </source>
</evidence>
<name>X0SSQ0_9ZZZZ</name>
<protein>
    <recommendedName>
        <fullName evidence="1">YrdC-like domain-containing protein</fullName>
    </recommendedName>
</protein>
<dbReference type="Gene3D" id="3.30.420.360">
    <property type="match status" value="1"/>
</dbReference>
<organism evidence="2">
    <name type="scientific">marine sediment metagenome</name>
    <dbReference type="NCBI Taxonomy" id="412755"/>
    <lineage>
        <taxon>unclassified sequences</taxon>
        <taxon>metagenomes</taxon>
        <taxon>ecological metagenomes</taxon>
    </lineage>
</organism>
<sequence length="297" mass="33155">MLKDGKILAVKGLGGFHLACDATNPRAVIELRRRKLRVDKAFAVMLYDMESVHENAFVDPVSEGLLISPERPIVIANRKPDSAIVAEVAPHQSTLGLMLPYTPLHELLLEPEDGYPGALVMTSGNLSEEPIATDNDEAKRCLDSLADGFLLHNRDIQTRCDDSIMCVFEEGPYPIRRSRGYAPFPMHLQRVAPPMLAVGGELKNTFCLAKDTYAFLSQHIGDMENYETLRSFEQGITHFEGIYKIQPEIIVHDDHPDYMSTHYALDRAKHDGIMCMGVQHHHAHIAACMAENEIQGP</sequence>
<dbReference type="GO" id="GO:0051604">
    <property type="term" value="P:protein maturation"/>
    <property type="evidence" value="ECO:0007669"/>
    <property type="project" value="TreeGrafter"/>
</dbReference>
<proteinExistence type="predicted"/>
<dbReference type="Gene3D" id="3.30.420.40">
    <property type="match status" value="1"/>
</dbReference>
<dbReference type="Pfam" id="PF01300">
    <property type="entry name" value="Sua5_yciO_yrdC"/>
    <property type="match status" value="1"/>
</dbReference>
<dbReference type="InterPro" id="IPR041440">
    <property type="entry name" value="HypF_C"/>
</dbReference>
<gene>
    <name evidence="2" type="ORF">S01H1_12101</name>
</gene>
<dbReference type="PROSITE" id="PS51163">
    <property type="entry name" value="YRDC"/>
    <property type="match status" value="1"/>
</dbReference>
<feature type="non-terminal residue" evidence="2">
    <location>
        <position position="297"/>
    </location>
</feature>
<dbReference type="Gene3D" id="3.30.110.120">
    <property type="match status" value="1"/>
</dbReference>
<dbReference type="Gene3D" id="3.90.870.40">
    <property type="match status" value="1"/>
</dbReference>
<dbReference type="PANTHER" id="PTHR42959:SF1">
    <property type="entry name" value="CARBAMOYLTRANSFERASE HYPF"/>
    <property type="match status" value="1"/>
</dbReference>
<dbReference type="InterPro" id="IPR051060">
    <property type="entry name" value="Carbamoyltrans_HypF-like"/>
</dbReference>
<dbReference type="AlphaFoldDB" id="X0SSQ0"/>
<dbReference type="GO" id="GO:0016743">
    <property type="term" value="F:carboxyl- or carbamoyltransferase activity"/>
    <property type="evidence" value="ECO:0007669"/>
    <property type="project" value="TreeGrafter"/>
</dbReference>
<feature type="domain" description="YrdC-like" evidence="1">
    <location>
        <begin position="1"/>
        <end position="180"/>
    </location>
</feature>
<dbReference type="SUPFAM" id="SSF55821">
    <property type="entry name" value="YrdC/RibB"/>
    <property type="match status" value="1"/>
</dbReference>
<dbReference type="EMBL" id="BARS01006191">
    <property type="protein sequence ID" value="GAF84193.1"/>
    <property type="molecule type" value="Genomic_DNA"/>
</dbReference>
<dbReference type="Pfam" id="PF17788">
    <property type="entry name" value="HypF_C"/>
    <property type="match status" value="1"/>
</dbReference>
<reference evidence="2" key="1">
    <citation type="journal article" date="2014" name="Front. Microbiol.">
        <title>High frequency of phylogenetically diverse reductive dehalogenase-homologous genes in deep subseafloor sedimentary metagenomes.</title>
        <authorList>
            <person name="Kawai M."/>
            <person name="Futagami T."/>
            <person name="Toyoda A."/>
            <person name="Takaki Y."/>
            <person name="Nishi S."/>
            <person name="Hori S."/>
            <person name="Arai W."/>
            <person name="Tsubouchi T."/>
            <person name="Morono Y."/>
            <person name="Uchiyama I."/>
            <person name="Ito T."/>
            <person name="Fujiyama A."/>
            <person name="Inagaki F."/>
            <person name="Takami H."/>
        </authorList>
    </citation>
    <scope>NUCLEOTIDE SEQUENCE</scope>
    <source>
        <strain evidence="2">Expedition CK06-06</strain>
    </source>
</reference>
<dbReference type="InterPro" id="IPR006070">
    <property type="entry name" value="Sua5-like_dom"/>
</dbReference>
<evidence type="ECO:0000259" key="1">
    <source>
        <dbReference type="PROSITE" id="PS51163"/>
    </source>
</evidence>
<dbReference type="InterPro" id="IPR017945">
    <property type="entry name" value="DHBP_synth_RibB-like_a/b_dom"/>
</dbReference>
<dbReference type="GO" id="GO:0003725">
    <property type="term" value="F:double-stranded RNA binding"/>
    <property type="evidence" value="ECO:0007669"/>
    <property type="project" value="InterPro"/>
</dbReference>
<dbReference type="PANTHER" id="PTHR42959">
    <property type="entry name" value="CARBAMOYLTRANSFERASE"/>
    <property type="match status" value="1"/>
</dbReference>
<dbReference type="GO" id="GO:0008270">
    <property type="term" value="F:zinc ion binding"/>
    <property type="evidence" value="ECO:0007669"/>
    <property type="project" value="TreeGrafter"/>
</dbReference>
<comment type="caution">
    <text evidence="2">The sequence shown here is derived from an EMBL/GenBank/DDBJ whole genome shotgun (WGS) entry which is preliminary data.</text>
</comment>
<accession>X0SSQ0</accession>